<dbReference type="Proteomes" id="UP001233999">
    <property type="component" value="Unassembled WGS sequence"/>
</dbReference>
<reference evidence="3" key="1">
    <citation type="journal article" date="2023" name="IScience">
        <title>Live-bearing cockroach genome reveals convergent evolutionary mechanisms linked to viviparity in insects and beyond.</title>
        <authorList>
            <person name="Fouks B."/>
            <person name="Harrison M.C."/>
            <person name="Mikhailova A.A."/>
            <person name="Marchal E."/>
            <person name="English S."/>
            <person name="Carruthers M."/>
            <person name="Jennings E.C."/>
            <person name="Chiamaka E.L."/>
            <person name="Frigard R.A."/>
            <person name="Pippel M."/>
            <person name="Attardo G.M."/>
            <person name="Benoit J.B."/>
            <person name="Bornberg-Bauer E."/>
            <person name="Tobe S.S."/>
        </authorList>
    </citation>
    <scope>NUCLEOTIDE SEQUENCE</scope>
    <source>
        <strain evidence="3">Stay&amp;Tobe</strain>
    </source>
</reference>
<keyword evidence="4" id="KW-1185">Reference proteome</keyword>
<accession>A0AAD8AM07</accession>
<feature type="compositionally biased region" description="Basic and acidic residues" evidence="2">
    <location>
        <begin position="130"/>
        <end position="140"/>
    </location>
</feature>
<evidence type="ECO:0000256" key="1">
    <source>
        <dbReference type="SAM" id="Coils"/>
    </source>
</evidence>
<sequence>MEISDSVRSDILNIQNQLKIAIQNHQHVFKEMKSDPNNVQMKKRLVGVENHIVLLGVKQKEIVGRLRKEINSKTTNRALAVRSVALSLGLNNNAVNIQNNNKTNNVVSQSMPVRPSSVASTSSSSTSESEESKRKKSDLEKVVEKCVNRVQNDPHEVAKLQFMGSLGLVTREALSEHVSEQQNKRVERKRRSTANHNQFVYGSSWEINIKRKKSCYLSSGVPTPPRRSLRVETPAAVENEPLRIPGLPASLTIERIKTQVCVVCRTPGSQLGVCATCSTEYHTSCAPDCPQCDGNMDTIAINLKEAQKEQLRKDKEAHKEQFINRNIQLRRDKELSRNIQLKKDKEAHKEQFLSRNVQLRRDKEAQKEQFLSRNVQLKRDKETQKEQFLSRNVQLRRHKEAQKEQISRNIQLKEDDETQKGQLCSRNIQLKEDDEAHKEQISRNIQLRKDKGAQKDQLLSENIQLNKDKENLQKQAAELNEAISAQETRNKCLLRTEEATRKKIQTICDFVSILKMAPLPPS</sequence>
<reference evidence="3" key="2">
    <citation type="submission" date="2023-05" db="EMBL/GenBank/DDBJ databases">
        <authorList>
            <person name="Fouks B."/>
        </authorList>
    </citation>
    <scope>NUCLEOTIDE SEQUENCE</scope>
    <source>
        <strain evidence="3">Stay&amp;Tobe</strain>
        <tissue evidence="3">Testes</tissue>
    </source>
</reference>
<keyword evidence="1" id="KW-0175">Coiled coil</keyword>
<dbReference type="EMBL" id="JASPKZ010000032">
    <property type="protein sequence ID" value="KAJ9601185.1"/>
    <property type="molecule type" value="Genomic_DNA"/>
</dbReference>
<name>A0AAD8AM07_DIPPU</name>
<evidence type="ECO:0000256" key="2">
    <source>
        <dbReference type="SAM" id="MobiDB-lite"/>
    </source>
</evidence>
<feature type="coiled-coil region" evidence="1">
    <location>
        <begin position="349"/>
        <end position="416"/>
    </location>
</feature>
<protein>
    <submittedName>
        <fullName evidence="3">Uncharacterized protein</fullName>
    </submittedName>
</protein>
<feature type="compositionally biased region" description="Low complexity" evidence="2">
    <location>
        <begin position="96"/>
        <end position="127"/>
    </location>
</feature>
<feature type="region of interest" description="Disordered" evidence="2">
    <location>
        <begin position="96"/>
        <end position="140"/>
    </location>
</feature>
<dbReference type="AlphaFoldDB" id="A0AAD8AM07"/>
<organism evidence="3 4">
    <name type="scientific">Diploptera punctata</name>
    <name type="common">Pacific beetle cockroach</name>
    <dbReference type="NCBI Taxonomy" id="6984"/>
    <lineage>
        <taxon>Eukaryota</taxon>
        <taxon>Metazoa</taxon>
        <taxon>Ecdysozoa</taxon>
        <taxon>Arthropoda</taxon>
        <taxon>Hexapoda</taxon>
        <taxon>Insecta</taxon>
        <taxon>Pterygota</taxon>
        <taxon>Neoptera</taxon>
        <taxon>Polyneoptera</taxon>
        <taxon>Dictyoptera</taxon>
        <taxon>Blattodea</taxon>
        <taxon>Blaberoidea</taxon>
        <taxon>Blaberidae</taxon>
        <taxon>Diplopterinae</taxon>
        <taxon>Diploptera</taxon>
    </lineage>
</organism>
<feature type="coiled-coil region" evidence="1">
    <location>
        <begin position="455"/>
        <end position="489"/>
    </location>
</feature>
<comment type="caution">
    <text evidence="3">The sequence shown here is derived from an EMBL/GenBank/DDBJ whole genome shotgun (WGS) entry which is preliminary data.</text>
</comment>
<evidence type="ECO:0000313" key="4">
    <source>
        <dbReference type="Proteomes" id="UP001233999"/>
    </source>
</evidence>
<evidence type="ECO:0000313" key="3">
    <source>
        <dbReference type="EMBL" id="KAJ9601185.1"/>
    </source>
</evidence>
<proteinExistence type="predicted"/>
<gene>
    <name evidence="3" type="ORF">L9F63_000653</name>
</gene>